<dbReference type="AlphaFoldDB" id="A0A1E3GZ45"/>
<keyword evidence="3" id="KW-0378">Hydrolase</keyword>
<dbReference type="GO" id="GO:0005829">
    <property type="term" value="C:cytosol"/>
    <property type="evidence" value="ECO:0007669"/>
    <property type="project" value="TreeGrafter"/>
</dbReference>
<keyword evidence="5" id="KW-1185">Reference proteome</keyword>
<reference evidence="4 5" key="1">
    <citation type="submission" date="2016-07" db="EMBL/GenBank/DDBJ databases">
        <title>Draft Genome Sequence of Methylobrevis pamukkalensis PK2.</title>
        <authorList>
            <person name="Vasilenko O.V."/>
            <person name="Doronina N.V."/>
            <person name="Shmareva M.N."/>
            <person name="Tarlachkov S.V."/>
            <person name="Mustakhimov I."/>
            <person name="Trotsenko Y.A."/>
        </authorList>
    </citation>
    <scope>NUCLEOTIDE SEQUENCE [LARGE SCALE GENOMIC DNA]</scope>
    <source>
        <strain evidence="4 5">PK2</strain>
    </source>
</reference>
<dbReference type="RefSeq" id="WP_069308106.1">
    <property type="nucleotide sequence ID" value="NZ_MCRJ01000129.1"/>
</dbReference>
<proteinExistence type="inferred from homology"/>
<dbReference type="GO" id="GO:0009691">
    <property type="term" value="P:cytokinin biosynthetic process"/>
    <property type="evidence" value="ECO:0007669"/>
    <property type="project" value="UniProtKB-UniRule"/>
</dbReference>
<dbReference type="NCBIfam" id="TIGR00730">
    <property type="entry name" value="Rossman fold protein, TIGR00730 family"/>
    <property type="match status" value="1"/>
</dbReference>
<sequence>MATIQSICVFCGSSTGRNPAHLRAAIILGEAMAAAGIRLVYGGGSIGLMGAVARTVLEAGGEVTGIIPEFLVNRERMLEGVADLVVVDDMHTRKRLMFEQSDAFVALPGGIGTLEEVVEQMTWAQLGRHAKPIVLANIDGFWDPLNVLLEHMAEEAFIRPGFELSYLTVSDPELIVPTIVEVAAAYTESELEGHKDSLERM</sequence>
<dbReference type="OrthoDB" id="9801098at2"/>
<dbReference type="PANTHER" id="PTHR31223:SF70">
    <property type="entry name" value="LOG FAMILY PROTEIN YJL055W"/>
    <property type="match status" value="1"/>
</dbReference>
<evidence type="ECO:0000313" key="5">
    <source>
        <dbReference type="Proteomes" id="UP000094622"/>
    </source>
</evidence>
<comment type="caution">
    <text evidence="4">The sequence shown here is derived from an EMBL/GenBank/DDBJ whole genome shotgun (WGS) entry which is preliminary data.</text>
</comment>
<evidence type="ECO:0000313" key="4">
    <source>
        <dbReference type="EMBL" id="ODN68836.1"/>
    </source>
</evidence>
<dbReference type="Proteomes" id="UP000094622">
    <property type="component" value="Unassembled WGS sequence"/>
</dbReference>
<gene>
    <name evidence="4" type="primary">fas6</name>
    <name evidence="4" type="ORF">A6302_03867</name>
</gene>
<name>A0A1E3GZ45_9HYPH</name>
<dbReference type="Pfam" id="PF03641">
    <property type="entry name" value="Lysine_decarbox"/>
    <property type="match status" value="1"/>
</dbReference>
<dbReference type="Gene3D" id="3.40.50.450">
    <property type="match status" value="1"/>
</dbReference>
<protein>
    <recommendedName>
        <fullName evidence="3">Cytokinin riboside 5'-monophosphate phosphoribohydrolase</fullName>
        <ecNumber evidence="3">3.2.2.n1</ecNumber>
    </recommendedName>
</protein>
<dbReference type="PANTHER" id="PTHR31223">
    <property type="entry name" value="LOG FAMILY PROTEIN YJL055W"/>
    <property type="match status" value="1"/>
</dbReference>
<organism evidence="4 5">
    <name type="scientific">Methylobrevis pamukkalensis</name>
    <dbReference type="NCBI Taxonomy" id="1439726"/>
    <lineage>
        <taxon>Bacteria</taxon>
        <taxon>Pseudomonadati</taxon>
        <taxon>Pseudomonadota</taxon>
        <taxon>Alphaproteobacteria</taxon>
        <taxon>Hyphomicrobiales</taxon>
        <taxon>Pleomorphomonadaceae</taxon>
        <taxon>Methylobrevis</taxon>
    </lineage>
</organism>
<dbReference type="EMBL" id="MCRJ01000129">
    <property type="protein sequence ID" value="ODN68836.1"/>
    <property type="molecule type" value="Genomic_DNA"/>
</dbReference>
<comment type="catalytic activity">
    <reaction evidence="1">
        <text>AMP + H2O = D-ribose 5-phosphate + adenine</text>
        <dbReference type="Rhea" id="RHEA:20129"/>
        <dbReference type="ChEBI" id="CHEBI:15377"/>
        <dbReference type="ChEBI" id="CHEBI:16708"/>
        <dbReference type="ChEBI" id="CHEBI:78346"/>
        <dbReference type="ChEBI" id="CHEBI:456215"/>
        <dbReference type="EC" id="3.2.2.4"/>
    </reaction>
</comment>
<dbReference type="InterPro" id="IPR031100">
    <property type="entry name" value="LOG_fam"/>
</dbReference>
<dbReference type="SUPFAM" id="SSF102405">
    <property type="entry name" value="MCP/YpsA-like"/>
    <property type="match status" value="1"/>
</dbReference>
<dbReference type="InterPro" id="IPR005269">
    <property type="entry name" value="LOG"/>
</dbReference>
<dbReference type="PATRIC" id="fig|1439726.3.peg.4081"/>
<keyword evidence="3" id="KW-0203">Cytokinin biosynthesis</keyword>
<evidence type="ECO:0000256" key="1">
    <source>
        <dbReference type="ARBA" id="ARBA00000274"/>
    </source>
</evidence>
<accession>A0A1E3GZ45</accession>
<evidence type="ECO:0000256" key="2">
    <source>
        <dbReference type="ARBA" id="ARBA00006763"/>
    </source>
</evidence>
<evidence type="ECO:0000256" key="3">
    <source>
        <dbReference type="RuleBase" id="RU363015"/>
    </source>
</evidence>
<comment type="similarity">
    <text evidence="2 3">Belongs to the LOG family.</text>
</comment>
<dbReference type="EC" id="3.2.2.n1" evidence="3"/>
<dbReference type="GO" id="GO:0008714">
    <property type="term" value="F:AMP nucleosidase activity"/>
    <property type="evidence" value="ECO:0007669"/>
    <property type="project" value="UniProtKB-EC"/>
</dbReference>